<dbReference type="FunFam" id="3.30.160.60:FF:000079">
    <property type="entry name" value="Spalt-like transcription factor 3"/>
    <property type="match status" value="1"/>
</dbReference>
<feature type="domain" description="C2H2-type" evidence="20">
    <location>
        <begin position="663"/>
        <end position="690"/>
    </location>
</feature>
<dbReference type="InterPro" id="IPR036236">
    <property type="entry name" value="Znf_C2H2_sf"/>
</dbReference>
<dbReference type="GO" id="GO:0000792">
    <property type="term" value="C:heterochromatin"/>
    <property type="evidence" value="ECO:0007669"/>
    <property type="project" value="UniProtKB-ARBA"/>
</dbReference>
<dbReference type="GO" id="GO:0000978">
    <property type="term" value="F:RNA polymerase II cis-regulatory region sequence-specific DNA binding"/>
    <property type="evidence" value="ECO:0007669"/>
    <property type="project" value="TreeGrafter"/>
</dbReference>
<keyword evidence="4" id="KW-0597">Phosphoprotein</keyword>
<evidence type="ECO:0000256" key="15">
    <source>
        <dbReference type="ARBA" id="ARBA00053244"/>
    </source>
</evidence>
<keyword evidence="11" id="KW-0238">DNA-binding</keyword>
<dbReference type="InterPro" id="IPR051565">
    <property type="entry name" value="Sal_C2H2-zinc-finger"/>
</dbReference>
<keyword evidence="8" id="KW-0862">Zinc</keyword>
<evidence type="ECO:0000256" key="18">
    <source>
        <dbReference type="PROSITE-ProRule" id="PRU00042"/>
    </source>
</evidence>
<feature type="domain" description="C2H2-type" evidence="20">
    <location>
        <begin position="935"/>
        <end position="962"/>
    </location>
</feature>
<comment type="similarity">
    <text evidence="14">Belongs to the sal C2H2-type zinc-finger protein family.</text>
</comment>
<dbReference type="CDD" id="cd20908">
    <property type="entry name" value="SUF4-like"/>
    <property type="match status" value="1"/>
</dbReference>
<keyword evidence="9" id="KW-0832">Ubl conjugation</keyword>
<dbReference type="PANTHER" id="PTHR23233">
    <property type="entry name" value="SAL-LIKE PROTEIN"/>
    <property type="match status" value="1"/>
</dbReference>
<dbReference type="InterPro" id="IPR013087">
    <property type="entry name" value="Znf_C2H2_type"/>
</dbReference>
<dbReference type="GO" id="GO:0008270">
    <property type="term" value="F:zinc ion binding"/>
    <property type="evidence" value="ECO:0007669"/>
    <property type="project" value="UniProtKB-KW"/>
</dbReference>
<dbReference type="GO" id="GO:0007507">
    <property type="term" value="P:heart development"/>
    <property type="evidence" value="ECO:0007669"/>
    <property type="project" value="UniProtKB-ARBA"/>
</dbReference>
<feature type="domain" description="C2H2-type" evidence="20">
    <location>
        <begin position="723"/>
        <end position="750"/>
    </location>
</feature>
<feature type="domain" description="C2H2-type" evidence="20">
    <location>
        <begin position="424"/>
        <end position="451"/>
    </location>
</feature>
<dbReference type="FunFam" id="3.30.160.60:FF:000260">
    <property type="entry name" value="Spalt-like transcription factor 1"/>
    <property type="match status" value="1"/>
</dbReference>
<dbReference type="Proteomes" id="UP001059041">
    <property type="component" value="Linkage Group LG4"/>
</dbReference>
<dbReference type="FunFam" id="3.30.160.60:FF:000302">
    <property type="entry name" value="Spalt-like transcription factor 1"/>
    <property type="match status" value="1"/>
</dbReference>
<evidence type="ECO:0000256" key="10">
    <source>
        <dbReference type="ARBA" id="ARBA00023015"/>
    </source>
</evidence>
<comment type="caution">
    <text evidence="21">The sequence shown here is derived from an EMBL/GenBank/DDBJ whole genome shotgun (WGS) entry which is preliminary data.</text>
</comment>
<keyword evidence="22" id="KW-1185">Reference proteome</keyword>
<evidence type="ECO:0000256" key="12">
    <source>
        <dbReference type="ARBA" id="ARBA00023163"/>
    </source>
</evidence>
<evidence type="ECO:0000313" key="22">
    <source>
        <dbReference type="Proteomes" id="UP001059041"/>
    </source>
</evidence>
<reference evidence="21" key="1">
    <citation type="submission" date="2021-02" db="EMBL/GenBank/DDBJ databases">
        <title>Comparative genomics reveals that relaxation of natural selection precedes convergent phenotypic evolution of cavefish.</title>
        <authorList>
            <person name="Peng Z."/>
        </authorList>
    </citation>
    <scope>NUCLEOTIDE SEQUENCE</scope>
    <source>
        <tissue evidence="21">Muscle</tissue>
    </source>
</reference>
<evidence type="ECO:0000256" key="19">
    <source>
        <dbReference type="SAM" id="MobiDB-lite"/>
    </source>
</evidence>
<dbReference type="GO" id="GO:0000122">
    <property type="term" value="P:negative regulation of transcription by RNA polymerase II"/>
    <property type="evidence" value="ECO:0007669"/>
    <property type="project" value="UniProtKB-ARBA"/>
</dbReference>
<dbReference type="PROSITE" id="PS00028">
    <property type="entry name" value="ZINC_FINGER_C2H2_1"/>
    <property type="match status" value="9"/>
</dbReference>
<dbReference type="Pfam" id="PF00096">
    <property type="entry name" value="zf-C2H2"/>
    <property type="match status" value="5"/>
</dbReference>
<evidence type="ECO:0000256" key="14">
    <source>
        <dbReference type="ARBA" id="ARBA00038474"/>
    </source>
</evidence>
<feature type="region of interest" description="Disordered" evidence="19">
    <location>
        <begin position="114"/>
        <end position="136"/>
    </location>
</feature>
<feature type="domain" description="C2H2-type" evidence="20">
    <location>
        <begin position="963"/>
        <end position="990"/>
    </location>
</feature>
<feature type="domain" description="C2H2-type" evidence="20">
    <location>
        <begin position="1065"/>
        <end position="1092"/>
    </location>
</feature>
<organism evidence="21 22">
    <name type="scientific">Triplophysa rosa</name>
    <name type="common">Cave loach</name>
    <dbReference type="NCBI Taxonomy" id="992332"/>
    <lineage>
        <taxon>Eukaryota</taxon>
        <taxon>Metazoa</taxon>
        <taxon>Chordata</taxon>
        <taxon>Craniata</taxon>
        <taxon>Vertebrata</taxon>
        <taxon>Euteleostomi</taxon>
        <taxon>Actinopterygii</taxon>
        <taxon>Neopterygii</taxon>
        <taxon>Teleostei</taxon>
        <taxon>Ostariophysi</taxon>
        <taxon>Cypriniformes</taxon>
        <taxon>Nemacheilidae</taxon>
        <taxon>Triplophysa</taxon>
    </lineage>
</organism>
<dbReference type="SUPFAM" id="SSF57667">
    <property type="entry name" value="beta-beta-alpha zinc fingers"/>
    <property type="match status" value="4"/>
</dbReference>
<keyword evidence="13" id="KW-0539">Nucleus</keyword>
<dbReference type="FunFam" id="3.30.160.60:FF:000215">
    <property type="entry name" value="Spalt-like transcription factor 3"/>
    <property type="match status" value="1"/>
</dbReference>
<evidence type="ECO:0000256" key="11">
    <source>
        <dbReference type="ARBA" id="ARBA00023125"/>
    </source>
</evidence>
<evidence type="ECO:0000256" key="3">
    <source>
        <dbReference type="ARBA" id="ARBA00022499"/>
    </source>
</evidence>
<protein>
    <recommendedName>
        <fullName evidence="17">Sal-like protein 1</fullName>
    </recommendedName>
</protein>
<dbReference type="PROSITE" id="PS50157">
    <property type="entry name" value="ZINC_FINGER_C2H2_2"/>
    <property type="match status" value="9"/>
</dbReference>
<dbReference type="GO" id="GO:0005654">
    <property type="term" value="C:nucleoplasm"/>
    <property type="evidence" value="ECO:0007669"/>
    <property type="project" value="UniProtKB-ARBA"/>
</dbReference>
<dbReference type="FunFam" id="3.30.160.60:FF:000689">
    <property type="entry name" value="Spalt like transcription factor 1"/>
    <property type="match status" value="1"/>
</dbReference>
<dbReference type="FunFam" id="3.30.160.60:FF:000341">
    <property type="entry name" value="Spalt-like transcription factor 1"/>
    <property type="match status" value="1"/>
</dbReference>
<comment type="subunit">
    <text evidence="16">May associate with NuRD histone deacetylase complex (HDAC). Interacts with components of HDAC complex including HDAC1, HDAC2, RBBP4, RBPP7, MTA1 and MTA2. Interacts with CCNQ. Interacts with NSD2 (via PHD-type zinc fingers 1, 2 and 3).</text>
</comment>
<dbReference type="GO" id="GO:0000981">
    <property type="term" value="F:DNA-binding transcription factor activity, RNA polymerase II-specific"/>
    <property type="evidence" value="ECO:0007669"/>
    <property type="project" value="TreeGrafter"/>
</dbReference>
<dbReference type="AlphaFoldDB" id="A0A9W7WZX4"/>
<evidence type="ECO:0000313" key="21">
    <source>
        <dbReference type="EMBL" id="KAI7811279.1"/>
    </source>
</evidence>
<feature type="domain" description="C2H2-type" evidence="20">
    <location>
        <begin position="1093"/>
        <end position="1120"/>
    </location>
</feature>
<proteinExistence type="inferred from homology"/>
<dbReference type="Gene3D" id="3.30.160.60">
    <property type="entry name" value="Classic Zinc Finger"/>
    <property type="match status" value="8"/>
</dbReference>
<keyword evidence="6" id="KW-0677">Repeat</keyword>
<evidence type="ECO:0000256" key="13">
    <source>
        <dbReference type="ARBA" id="ARBA00023242"/>
    </source>
</evidence>
<dbReference type="PANTHER" id="PTHR23233:SF51">
    <property type="entry name" value="SAL-LIKE PROTEIN 1"/>
    <property type="match status" value="1"/>
</dbReference>
<evidence type="ECO:0000259" key="20">
    <source>
        <dbReference type="PROSITE" id="PS50157"/>
    </source>
</evidence>
<keyword evidence="12" id="KW-0804">Transcription</keyword>
<feature type="compositionally biased region" description="Basic and acidic residues" evidence="19">
    <location>
        <begin position="126"/>
        <end position="136"/>
    </location>
</feature>
<evidence type="ECO:0000256" key="9">
    <source>
        <dbReference type="ARBA" id="ARBA00022843"/>
    </source>
</evidence>
<dbReference type="GO" id="GO:0035295">
    <property type="term" value="P:tube development"/>
    <property type="evidence" value="ECO:0007669"/>
    <property type="project" value="UniProtKB-ARBA"/>
</dbReference>
<dbReference type="GO" id="GO:0003337">
    <property type="term" value="P:mesenchymal to epithelial transition involved in metanephros morphogenesis"/>
    <property type="evidence" value="ECO:0007669"/>
    <property type="project" value="UniProtKB-ARBA"/>
</dbReference>
<dbReference type="FunFam" id="3.30.160.60:FF:000025">
    <property type="entry name" value="Spalt-like transcription factor 1"/>
    <property type="match status" value="1"/>
</dbReference>
<evidence type="ECO:0000256" key="7">
    <source>
        <dbReference type="ARBA" id="ARBA00022771"/>
    </source>
</evidence>
<keyword evidence="10" id="KW-0805">Transcription regulation</keyword>
<feature type="domain" description="C2H2-type" evidence="20">
    <location>
        <begin position="452"/>
        <end position="479"/>
    </location>
</feature>
<dbReference type="Pfam" id="PF12874">
    <property type="entry name" value="zf-met"/>
    <property type="match status" value="1"/>
</dbReference>
<keyword evidence="5" id="KW-0479">Metal-binding</keyword>
<evidence type="ECO:0000256" key="16">
    <source>
        <dbReference type="ARBA" id="ARBA00062861"/>
    </source>
</evidence>
<dbReference type="EMBL" id="JAFHDT010000004">
    <property type="protein sequence ID" value="KAI7811279.1"/>
    <property type="molecule type" value="Genomic_DNA"/>
</dbReference>
<evidence type="ECO:0000256" key="5">
    <source>
        <dbReference type="ARBA" id="ARBA00022723"/>
    </source>
</evidence>
<feature type="region of interest" description="Disordered" evidence="19">
    <location>
        <begin position="755"/>
        <end position="777"/>
    </location>
</feature>
<keyword evidence="2" id="KW-0678">Repressor</keyword>
<dbReference type="FunFam" id="3.30.160.60:FF:000708">
    <property type="entry name" value="Sal-like protein 1"/>
    <property type="match status" value="1"/>
</dbReference>
<name>A0A9W7WZX4_TRIRA</name>
<gene>
    <name evidence="21" type="ORF">IRJ41_012535</name>
</gene>
<evidence type="ECO:0000256" key="8">
    <source>
        <dbReference type="ARBA" id="ARBA00022833"/>
    </source>
</evidence>
<dbReference type="GO" id="GO:0021772">
    <property type="term" value="P:olfactory bulb development"/>
    <property type="evidence" value="ECO:0007669"/>
    <property type="project" value="UniProtKB-ARBA"/>
</dbReference>
<feature type="domain" description="C2H2-type" evidence="20">
    <location>
        <begin position="691"/>
        <end position="718"/>
    </location>
</feature>
<dbReference type="GO" id="GO:0009966">
    <property type="term" value="P:regulation of signal transduction"/>
    <property type="evidence" value="ECO:0007669"/>
    <property type="project" value="UniProtKB-ARBA"/>
</dbReference>
<evidence type="ECO:0000256" key="6">
    <source>
        <dbReference type="ARBA" id="ARBA00022737"/>
    </source>
</evidence>
<evidence type="ECO:0000256" key="2">
    <source>
        <dbReference type="ARBA" id="ARBA00022491"/>
    </source>
</evidence>
<sequence length="1213" mass="134662">MGARTSRLNSSTSVTIASSHYVMLNILMNKHFQKTIVFPSYLPINNTMDNFSTPMCDINVCEQCCAEFANITDLHQHQKNCLKDPLFLLVAAKESPDSQPSTLSCSSPFRSVEPLDGVTKNNNTKESGDLLKDETSVETDKSLNTFDDITYEIAKNSHPHHNNGIDTVLPQENCLLELCKLSVINSNVFIENLENTKVAVAQFSQESSPNTRNASSSKTTTSGLIEQLLDLQQQQMQQLKLIEEIQWQILLLADQNTDTPVASSLIKLSSNVSEQLAATAELAENLASQSVNAKHSKHISQTIQNDSWGDKENSQVTDENRWNCMPLKVSSDLCSNQSLHNNKVNDKVSLTNFKEQSTAHPLITDGILNHLELLHKQNNALPSISAIVEDLNALTALAQQKKGKPLNVTLFNHKRPGEDCTLKHKCRFCAKVFGSDSALQIHLRSHTGERPYKCNICGNRFSTRGNLKVHFQRHKEKYPNIQMNPYPFPEHLDNIPTSTGIPYGMSLPPEKPVPMLLENKPLAGNTLGYILPSSLPSLPPIKKEEEGVSITKPQSPVSVSEVCERRIGHQDGSSNIPSLISKEKFHEVTTALSQGNFVSSSGEGSGKHIVTNTMDSRLTTELKLEQLETKFLFGRHPDLTGSSETSKLERLVENIDKRSPDPNECVICHRVLSCQSALKMHYRTHTGERPFKCRVCGRAFTTKGNLKTHYGIHRSMPPLIIQHSCPICQEKFTNAVVLQQHIHMHMGGHIPNFPLHDNHPDSMDQDTDLPDEKNSRVDNSTDYMEVVEGVSDCKNPDAFPDSLRSSPASSEFARATGPECQISNVDTKFTMQNGLMHGDCLTHKSSSLNLDCQRNNSANTERAHIWKPLSSNSSTSELNEYSISERHLTTSSAESHSLSLSYHNLRLLDGTSRDISKDSMSMILSISERENLKSNVCDICKKTFACQSALEIHYRSHTKERPFICSACNRGFSTKGNLKQHMLTHQMQDLPSQLFEPANQIFAPNQFRTSTEPIMCSNRVDHNGFIKKYPKDSTAGVVSSSVSTLPTLSTATLTAAPLRRSAKQHFCHTCGKTFSSSSALQIHERTHTGEKPFACNICGRAFTTKGNLKVHMGTHMWSSSPARRGHRLSVDGPFLRSNPERFQDTPSKDVVGRGNSEDSIGLWSHFASLTSGLALRANEIPVIQNGAISHLSAGHVESLEKFQLNRAFTLALP</sequence>
<comment type="function">
    <text evidence="15">Transcriptional repressor involved in organogenesis. Plays an essential role in ureteric bud invasion during kidney development.</text>
</comment>
<evidence type="ECO:0000256" key="4">
    <source>
        <dbReference type="ARBA" id="ARBA00022553"/>
    </source>
</evidence>
<evidence type="ECO:0000256" key="1">
    <source>
        <dbReference type="ARBA" id="ARBA00004123"/>
    </source>
</evidence>
<keyword evidence="7 18" id="KW-0863">Zinc-finger</keyword>
<evidence type="ECO:0000256" key="17">
    <source>
        <dbReference type="ARBA" id="ARBA00069282"/>
    </source>
</evidence>
<dbReference type="GO" id="GO:0045944">
    <property type="term" value="P:positive regulation of transcription by RNA polymerase II"/>
    <property type="evidence" value="ECO:0007669"/>
    <property type="project" value="UniProtKB-ARBA"/>
</dbReference>
<keyword evidence="3" id="KW-1017">Isopeptide bond</keyword>
<dbReference type="SMART" id="SM00355">
    <property type="entry name" value="ZnF_C2H2"/>
    <property type="match status" value="10"/>
</dbReference>
<comment type="subcellular location">
    <subcellularLocation>
        <location evidence="1">Nucleus</location>
    </subcellularLocation>
</comment>
<accession>A0A9W7WZX4</accession>